<sequence length="133" mass="14977">MAEMARDGETPRDEFAEHDIPEQRFLIPPDFQASSPPLWEFRDLPRYPGRHQAPIAADAVSGAISADDEGEDATGTNQDSNEQSGEDSDHDAEHEESDEEGEEQAEEDDEECDEEEENITKDEVHRSPRPGRR</sequence>
<feature type="region of interest" description="Disordered" evidence="1">
    <location>
        <begin position="1"/>
        <end position="133"/>
    </location>
</feature>
<feature type="compositionally biased region" description="Acidic residues" evidence="1">
    <location>
        <begin position="84"/>
        <end position="117"/>
    </location>
</feature>
<protein>
    <submittedName>
        <fullName evidence="2">Uncharacterized protein</fullName>
    </submittedName>
</protein>
<name>A0A2S6C059_9PEZI</name>
<dbReference type="Proteomes" id="UP000237631">
    <property type="component" value="Unassembled WGS sequence"/>
</dbReference>
<dbReference type="AlphaFoldDB" id="A0A2S6C059"/>
<feature type="compositionally biased region" description="Basic and acidic residues" evidence="1">
    <location>
        <begin position="1"/>
        <end position="22"/>
    </location>
</feature>
<evidence type="ECO:0000256" key="1">
    <source>
        <dbReference type="SAM" id="MobiDB-lite"/>
    </source>
</evidence>
<evidence type="ECO:0000313" key="3">
    <source>
        <dbReference type="Proteomes" id="UP000237631"/>
    </source>
</evidence>
<accession>A0A2S6C059</accession>
<organism evidence="2 3">
    <name type="scientific">Cercospora berteroae</name>
    <dbReference type="NCBI Taxonomy" id="357750"/>
    <lineage>
        <taxon>Eukaryota</taxon>
        <taxon>Fungi</taxon>
        <taxon>Dikarya</taxon>
        <taxon>Ascomycota</taxon>
        <taxon>Pezizomycotina</taxon>
        <taxon>Dothideomycetes</taxon>
        <taxon>Dothideomycetidae</taxon>
        <taxon>Mycosphaerellales</taxon>
        <taxon>Mycosphaerellaceae</taxon>
        <taxon>Cercospora</taxon>
    </lineage>
</organism>
<proteinExistence type="predicted"/>
<gene>
    <name evidence="2" type="ORF">CBER1_11453</name>
</gene>
<comment type="caution">
    <text evidence="2">The sequence shown here is derived from an EMBL/GenBank/DDBJ whole genome shotgun (WGS) entry which is preliminary data.</text>
</comment>
<reference evidence="3" key="1">
    <citation type="journal article" date="2017" name="bioRxiv">
        <title>Conservation of a gene cluster reveals novel cercosporin biosynthetic mechanisms and extends production to the genus Colletotrichum.</title>
        <authorList>
            <person name="de Jonge R."/>
            <person name="Ebert M.K."/>
            <person name="Huitt-Roehl C.R."/>
            <person name="Pal P."/>
            <person name="Suttle J.C."/>
            <person name="Spanner R.E."/>
            <person name="Neubauer J.D."/>
            <person name="Jurick W.M.II."/>
            <person name="Stott K.A."/>
            <person name="Secor G.A."/>
            <person name="Thomma B.P.H.J."/>
            <person name="Van de Peer Y."/>
            <person name="Townsend C.A."/>
            <person name="Bolton M.D."/>
        </authorList>
    </citation>
    <scope>NUCLEOTIDE SEQUENCE [LARGE SCALE GENOMIC DNA]</scope>
    <source>
        <strain evidence="3">CBS538.71</strain>
    </source>
</reference>
<dbReference type="EMBL" id="PNEN01001603">
    <property type="protein sequence ID" value="PPJ53099.1"/>
    <property type="molecule type" value="Genomic_DNA"/>
</dbReference>
<keyword evidence="3" id="KW-1185">Reference proteome</keyword>
<feature type="compositionally biased region" description="Polar residues" evidence="1">
    <location>
        <begin position="74"/>
        <end position="83"/>
    </location>
</feature>
<evidence type="ECO:0000313" key="2">
    <source>
        <dbReference type="EMBL" id="PPJ53099.1"/>
    </source>
</evidence>